<evidence type="ECO:0000256" key="13">
    <source>
        <dbReference type="ARBA" id="ARBA00023136"/>
    </source>
</evidence>
<dbReference type="SUPFAM" id="SSF103190">
    <property type="entry name" value="Sensory domain-like"/>
    <property type="match status" value="1"/>
</dbReference>
<dbReference type="SMART" id="SM00304">
    <property type="entry name" value="HAMP"/>
    <property type="match status" value="1"/>
</dbReference>
<dbReference type="GO" id="GO:0005886">
    <property type="term" value="C:plasma membrane"/>
    <property type="evidence" value="ECO:0007669"/>
    <property type="project" value="UniProtKB-SubCell"/>
</dbReference>
<dbReference type="eggNOG" id="COG5002">
    <property type="taxonomic scope" value="Bacteria"/>
</dbReference>
<keyword evidence="6" id="KW-0808">Transferase</keyword>
<dbReference type="EMBL" id="APML01000067">
    <property type="protein sequence ID" value="ENH95954.1"/>
    <property type="molecule type" value="Genomic_DNA"/>
</dbReference>
<dbReference type="EC" id="2.7.13.3" evidence="3"/>
<dbReference type="FunFam" id="3.30.565.10:FF:000006">
    <property type="entry name" value="Sensor histidine kinase WalK"/>
    <property type="match status" value="1"/>
</dbReference>
<evidence type="ECO:0000256" key="12">
    <source>
        <dbReference type="ARBA" id="ARBA00023012"/>
    </source>
</evidence>
<dbReference type="GO" id="GO:0006355">
    <property type="term" value="P:regulation of DNA-templated transcription"/>
    <property type="evidence" value="ECO:0007669"/>
    <property type="project" value="InterPro"/>
</dbReference>
<dbReference type="InterPro" id="IPR050351">
    <property type="entry name" value="BphY/WalK/GraS-like"/>
</dbReference>
<keyword evidence="9 19" id="KW-0418">Kinase</keyword>
<dbReference type="InterPro" id="IPR003660">
    <property type="entry name" value="HAMP_dom"/>
</dbReference>
<dbReference type="SMART" id="SM00388">
    <property type="entry name" value="HisKA"/>
    <property type="match status" value="1"/>
</dbReference>
<keyword evidence="11 15" id="KW-1133">Transmembrane helix</keyword>
<keyword evidence="10" id="KW-0067">ATP-binding</keyword>
<keyword evidence="7 15" id="KW-0812">Transmembrane</keyword>
<dbReference type="Gene3D" id="1.10.287.130">
    <property type="match status" value="1"/>
</dbReference>
<evidence type="ECO:0000256" key="7">
    <source>
        <dbReference type="ARBA" id="ARBA00022692"/>
    </source>
</evidence>
<dbReference type="Pfam" id="PF00672">
    <property type="entry name" value="HAMP"/>
    <property type="match status" value="1"/>
</dbReference>
<dbReference type="InterPro" id="IPR036097">
    <property type="entry name" value="HisK_dim/P_sf"/>
</dbReference>
<evidence type="ECO:0000259" key="18">
    <source>
        <dbReference type="PROSITE" id="PS50885"/>
    </source>
</evidence>
<dbReference type="PANTHER" id="PTHR45453">
    <property type="entry name" value="PHOSPHATE REGULON SENSOR PROTEIN PHOR"/>
    <property type="match status" value="1"/>
</dbReference>
<dbReference type="PRINTS" id="PR00344">
    <property type="entry name" value="BCTRLSENSOR"/>
</dbReference>
<dbReference type="SMART" id="SM00091">
    <property type="entry name" value="PAS"/>
    <property type="match status" value="1"/>
</dbReference>
<dbReference type="Proteomes" id="UP000012283">
    <property type="component" value="Unassembled WGS sequence"/>
</dbReference>
<dbReference type="OrthoDB" id="9813151at2"/>
<dbReference type="NCBIfam" id="TIGR00229">
    <property type="entry name" value="sensory_box"/>
    <property type="match status" value="1"/>
</dbReference>
<evidence type="ECO:0000256" key="1">
    <source>
        <dbReference type="ARBA" id="ARBA00000085"/>
    </source>
</evidence>
<evidence type="ECO:0000256" key="10">
    <source>
        <dbReference type="ARBA" id="ARBA00022840"/>
    </source>
</evidence>
<dbReference type="PROSITE" id="PS50885">
    <property type="entry name" value="HAMP"/>
    <property type="match status" value="1"/>
</dbReference>
<evidence type="ECO:0000259" key="17">
    <source>
        <dbReference type="PROSITE" id="PS50112"/>
    </source>
</evidence>
<feature type="domain" description="Histidine kinase" evidence="16">
    <location>
        <begin position="386"/>
        <end position="603"/>
    </location>
</feature>
<dbReference type="GO" id="GO:0005524">
    <property type="term" value="F:ATP binding"/>
    <property type="evidence" value="ECO:0007669"/>
    <property type="project" value="UniProtKB-KW"/>
</dbReference>
<organism evidence="19 20">
    <name type="scientific">Gracilibacillus halophilus YIM-C55.5</name>
    <dbReference type="NCBI Taxonomy" id="1308866"/>
    <lineage>
        <taxon>Bacteria</taxon>
        <taxon>Bacillati</taxon>
        <taxon>Bacillota</taxon>
        <taxon>Bacilli</taxon>
        <taxon>Bacillales</taxon>
        <taxon>Bacillaceae</taxon>
        <taxon>Gracilibacillus</taxon>
    </lineage>
</organism>
<dbReference type="STRING" id="1308866.J416_13289"/>
<dbReference type="AlphaFoldDB" id="N4W9L6"/>
<evidence type="ECO:0000313" key="19">
    <source>
        <dbReference type="EMBL" id="ENH95954.1"/>
    </source>
</evidence>
<dbReference type="PROSITE" id="PS50109">
    <property type="entry name" value="HIS_KIN"/>
    <property type="match status" value="1"/>
</dbReference>
<dbReference type="Gene3D" id="3.30.565.10">
    <property type="entry name" value="Histidine kinase-like ATPase, C-terminal domain"/>
    <property type="match status" value="1"/>
</dbReference>
<dbReference type="InterPro" id="IPR003661">
    <property type="entry name" value="HisK_dim/P_dom"/>
</dbReference>
<proteinExistence type="predicted"/>
<keyword evidence="13 15" id="KW-0472">Membrane</keyword>
<dbReference type="SUPFAM" id="SSF158472">
    <property type="entry name" value="HAMP domain-like"/>
    <property type="match status" value="1"/>
</dbReference>
<dbReference type="PATRIC" id="fig|1308866.3.peg.2683"/>
<evidence type="ECO:0000256" key="4">
    <source>
        <dbReference type="ARBA" id="ARBA00022475"/>
    </source>
</evidence>
<comment type="caution">
    <text evidence="19">The sequence shown here is derived from an EMBL/GenBank/DDBJ whole genome shotgun (WGS) entry which is preliminary data.</text>
</comment>
<evidence type="ECO:0000256" key="14">
    <source>
        <dbReference type="SAM" id="Coils"/>
    </source>
</evidence>
<dbReference type="SUPFAM" id="SSF55785">
    <property type="entry name" value="PYP-like sensor domain (PAS domain)"/>
    <property type="match status" value="1"/>
</dbReference>
<dbReference type="NCBIfam" id="NF033092">
    <property type="entry name" value="HK_WalK"/>
    <property type="match status" value="1"/>
</dbReference>
<dbReference type="GO" id="GO:0000155">
    <property type="term" value="F:phosphorelay sensor kinase activity"/>
    <property type="evidence" value="ECO:0007669"/>
    <property type="project" value="InterPro"/>
</dbReference>
<dbReference type="Gene3D" id="3.30.450.20">
    <property type="entry name" value="PAS domain"/>
    <property type="match status" value="2"/>
</dbReference>
<accession>N4W9L6</accession>
<dbReference type="SUPFAM" id="SSF55874">
    <property type="entry name" value="ATPase domain of HSP90 chaperone/DNA topoisomerase II/histidine kinase"/>
    <property type="match status" value="1"/>
</dbReference>
<dbReference type="InterPro" id="IPR004358">
    <property type="entry name" value="Sig_transdc_His_kin-like_C"/>
</dbReference>
<evidence type="ECO:0000259" key="16">
    <source>
        <dbReference type="PROSITE" id="PS50109"/>
    </source>
</evidence>
<dbReference type="Pfam" id="PF23846">
    <property type="entry name" value="Cache_WalK"/>
    <property type="match status" value="1"/>
</dbReference>
<name>N4W9L6_9BACI</name>
<feature type="transmembrane region" description="Helical" evidence="15">
    <location>
        <begin position="186"/>
        <end position="209"/>
    </location>
</feature>
<keyword evidence="20" id="KW-1185">Reference proteome</keyword>
<keyword evidence="5" id="KW-0597">Phosphoprotein</keyword>
<feature type="domain" description="HAMP" evidence="18">
    <location>
        <begin position="207"/>
        <end position="259"/>
    </location>
</feature>
<evidence type="ECO:0000256" key="3">
    <source>
        <dbReference type="ARBA" id="ARBA00012438"/>
    </source>
</evidence>
<keyword evidence="8" id="KW-0547">Nucleotide-binding</keyword>
<evidence type="ECO:0000256" key="15">
    <source>
        <dbReference type="SAM" id="Phobius"/>
    </source>
</evidence>
<dbReference type="InterPro" id="IPR057640">
    <property type="entry name" value="Cache_WalK"/>
</dbReference>
<comment type="catalytic activity">
    <reaction evidence="1">
        <text>ATP + protein L-histidine = ADP + protein N-phospho-L-histidine.</text>
        <dbReference type="EC" id="2.7.13.3"/>
    </reaction>
</comment>
<dbReference type="CDD" id="cd06225">
    <property type="entry name" value="HAMP"/>
    <property type="match status" value="1"/>
</dbReference>
<dbReference type="InterPro" id="IPR003594">
    <property type="entry name" value="HATPase_dom"/>
</dbReference>
<comment type="subcellular location">
    <subcellularLocation>
        <location evidence="2">Cell membrane</location>
        <topology evidence="2">Multi-pass membrane protein</topology>
    </subcellularLocation>
</comment>
<dbReference type="CDD" id="cd00130">
    <property type="entry name" value="PAS"/>
    <property type="match status" value="1"/>
</dbReference>
<feature type="domain" description="PAS" evidence="17">
    <location>
        <begin position="264"/>
        <end position="320"/>
    </location>
</feature>
<feature type="transmembrane region" description="Helical" evidence="15">
    <location>
        <begin position="12"/>
        <end position="33"/>
    </location>
</feature>
<evidence type="ECO:0000256" key="5">
    <source>
        <dbReference type="ARBA" id="ARBA00022553"/>
    </source>
</evidence>
<dbReference type="SMART" id="SM00387">
    <property type="entry name" value="HATPase_c"/>
    <property type="match status" value="1"/>
</dbReference>
<dbReference type="PANTHER" id="PTHR45453:SF1">
    <property type="entry name" value="PHOSPHATE REGULON SENSOR PROTEIN PHOR"/>
    <property type="match status" value="1"/>
</dbReference>
<dbReference type="Pfam" id="PF00512">
    <property type="entry name" value="HisKA"/>
    <property type="match status" value="1"/>
</dbReference>
<evidence type="ECO:0000256" key="11">
    <source>
        <dbReference type="ARBA" id="ARBA00022989"/>
    </source>
</evidence>
<evidence type="ECO:0000256" key="2">
    <source>
        <dbReference type="ARBA" id="ARBA00004651"/>
    </source>
</evidence>
<dbReference type="GO" id="GO:0004721">
    <property type="term" value="F:phosphoprotein phosphatase activity"/>
    <property type="evidence" value="ECO:0007669"/>
    <property type="project" value="TreeGrafter"/>
</dbReference>
<evidence type="ECO:0000256" key="8">
    <source>
        <dbReference type="ARBA" id="ARBA00022741"/>
    </source>
</evidence>
<keyword evidence="14" id="KW-0175">Coiled coil</keyword>
<feature type="coiled-coil region" evidence="14">
    <location>
        <begin position="244"/>
        <end position="271"/>
    </location>
</feature>
<dbReference type="Pfam" id="PF02518">
    <property type="entry name" value="HATPase_c"/>
    <property type="match status" value="1"/>
</dbReference>
<dbReference type="InterPro" id="IPR049814">
    <property type="entry name" value="Resp_reg_WalK"/>
</dbReference>
<dbReference type="PROSITE" id="PS50112">
    <property type="entry name" value="PAS"/>
    <property type="match status" value="1"/>
</dbReference>
<dbReference type="Gene3D" id="1.10.8.500">
    <property type="entry name" value="HAMP domain in histidine kinase"/>
    <property type="match status" value="1"/>
</dbReference>
<dbReference type="InterPro" id="IPR005467">
    <property type="entry name" value="His_kinase_dom"/>
</dbReference>
<evidence type="ECO:0000256" key="9">
    <source>
        <dbReference type="ARBA" id="ARBA00022777"/>
    </source>
</evidence>
<dbReference type="SUPFAM" id="SSF47384">
    <property type="entry name" value="Homodimeric domain of signal transducing histidine kinase"/>
    <property type="match status" value="1"/>
</dbReference>
<dbReference type="InterPro" id="IPR013767">
    <property type="entry name" value="PAS_fold"/>
</dbReference>
<dbReference type="CDD" id="cd00082">
    <property type="entry name" value="HisKA"/>
    <property type="match status" value="1"/>
</dbReference>
<reference evidence="19 20" key="1">
    <citation type="submission" date="2013-03" db="EMBL/GenBank/DDBJ databases">
        <title>Draft genome sequence of Gracibacillus halophilus YIM-C55.5, a moderately halophilic and thermophilic organism from the Xiaochaidamu salt lake.</title>
        <authorList>
            <person name="Sugumar T."/>
            <person name="Polireddy D.R."/>
            <person name="Antony A."/>
            <person name="Madhava Y.R."/>
            <person name="Sivakumar N."/>
        </authorList>
    </citation>
    <scope>NUCLEOTIDE SEQUENCE [LARGE SCALE GENOMIC DNA]</scope>
    <source>
        <strain evidence="19 20">YIM-C55.5</strain>
    </source>
</reference>
<dbReference type="RefSeq" id="WP_003473122.1">
    <property type="nucleotide sequence ID" value="NZ_APML01000067.1"/>
</dbReference>
<evidence type="ECO:0000313" key="20">
    <source>
        <dbReference type="Proteomes" id="UP000012283"/>
    </source>
</evidence>
<dbReference type="FunFam" id="1.10.287.130:FF:000001">
    <property type="entry name" value="Two-component sensor histidine kinase"/>
    <property type="match status" value="1"/>
</dbReference>
<evidence type="ECO:0000256" key="6">
    <source>
        <dbReference type="ARBA" id="ARBA00022679"/>
    </source>
</evidence>
<dbReference type="InterPro" id="IPR036890">
    <property type="entry name" value="HATPase_C_sf"/>
</dbReference>
<dbReference type="InterPro" id="IPR029151">
    <property type="entry name" value="Sensor-like_sf"/>
</dbReference>
<dbReference type="InterPro" id="IPR035965">
    <property type="entry name" value="PAS-like_dom_sf"/>
</dbReference>
<keyword evidence="12" id="KW-0902">Two-component regulatory system</keyword>
<sequence>MKRVSFYQSIRLKIIIILTLFLLLAFLVIGTYFTQELEQSLKNNFINNVEERMELLETNLADAFAKERSEDDDTPTLQDDVQSIVNRYRYTTGLFSDLFVVDSQMRVIGTKSDYERLGKRTKGYQGINIALQYDQTDQQIMRNQYTDDRVLVRTVPVKDGDAVVGAIRVEASIEEVYNQVESTNQIFLNGMILAILVSVILGILVARSITKPITEMRKQAMIMATGNFSKKVNVYGTDEIGQLAMTFNEMNDRLKQANQSTEEERRKLSSVLSNMSDGVMATDEHGRISLMNEPAARLIGQSFHDVKGKPLAEVLLLEENIVDLKELEETGSLTIDFSNEDQFFLLKANFSIVQDQNEMFNGLITVISDVTEEEKVERERREFVSNVSHELRTPLTTMRSYLETLSDGAWEDEELAPYFLQVTQNETERMIRLVNDLLQLSRMDQTDNTMNMQQVNVIPFFHDIVDRFEMNKSDNISFKRNIPNDTVMMWLDTDKITQVVDNILSNAMKYSPEGGTITFQVEKQAHRLKVSIIDEGLGIAQEKVDKIFDRFYRVDKARSRQLGGTGLGLAISKEIVESHSGHIWAESQEGQGTTISFTLPLPVRKRGNGQ</sequence>
<dbReference type="GO" id="GO:0016036">
    <property type="term" value="P:cellular response to phosphate starvation"/>
    <property type="evidence" value="ECO:0007669"/>
    <property type="project" value="TreeGrafter"/>
</dbReference>
<protein>
    <recommendedName>
        <fullName evidence="3">histidine kinase</fullName>
        <ecNumber evidence="3">2.7.13.3</ecNumber>
    </recommendedName>
</protein>
<keyword evidence="4" id="KW-1003">Cell membrane</keyword>
<dbReference type="Pfam" id="PF00989">
    <property type="entry name" value="PAS"/>
    <property type="match status" value="1"/>
</dbReference>
<dbReference type="InterPro" id="IPR000014">
    <property type="entry name" value="PAS"/>
</dbReference>
<gene>
    <name evidence="19" type="ORF">J416_13289</name>
</gene>